<feature type="transmembrane region" description="Helical" evidence="2">
    <location>
        <begin position="56"/>
        <end position="79"/>
    </location>
</feature>
<dbReference type="AlphaFoldDB" id="A0A3M7MBZ8"/>
<feature type="region of interest" description="Disordered" evidence="1">
    <location>
        <begin position="1"/>
        <end position="34"/>
    </location>
</feature>
<reference evidence="3 4" key="1">
    <citation type="journal article" date="2014" name="PLoS ONE">
        <title>De novo Genome Assembly of the Fungal Plant Pathogen Pyrenophora semeniperda.</title>
        <authorList>
            <person name="Soliai M.M."/>
            <person name="Meyer S.E."/>
            <person name="Udall J.A."/>
            <person name="Elzinga D.E."/>
            <person name="Hermansen R.A."/>
            <person name="Bodily P.M."/>
            <person name="Hart A.A."/>
            <person name="Coleman C.E."/>
        </authorList>
    </citation>
    <scope>NUCLEOTIDE SEQUENCE [LARGE SCALE GENOMIC DNA]</scope>
    <source>
        <strain evidence="3 4">CCB06</strain>
        <tissue evidence="3">Mycelium</tissue>
    </source>
</reference>
<gene>
    <name evidence="3" type="ORF">GMOD_00009277</name>
</gene>
<dbReference type="EMBL" id="KE747828">
    <property type="protein sequence ID" value="RMZ71919.1"/>
    <property type="molecule type" value="Genomic_DNA"/>
</dbReference>
<keyword evidence="2" id="KW-0812">Transmembrane</keyword>
<evidence type="ECO:0000313" key="3">
    <source>
        <dbReference type="EMBL" id="RMZ71919.1"/>
    </source>
</evidence>
<dbReference type="Proteomes" id="UP000265663">
    <property type="component" value="Unassembled WGS sequence"/>
</dbReference>
<feature type="compositionally biased region" description="Basic and acidic residues" evidence="1">
    <location>
        <begin position="142"/>
        <end position="160"/>
    </location>
</feature>
<evidence type="ECO:0000256" key="2">
    <source>
        <dbReference type="SAM" id="Phobius"/>
    </source>
</evidence>
<proteinExistence type="predicted"/>
<feature type="region of interest" description="Disordered" evidence="1">
    <location>
        <begin position="135"/>
        <end position="174"/>
    </location>
</feature>
<accession>A0A3M7MBZ8</accession>
<organism evidence="3 4">
    <name type="scientific">Pyrenophora seminiperda CCB06</name>
    <dbReference type="NCBI Taxonomy" id="1302712"/>
    <lineage>
        <taxon>Eukaryota</taxon>
        <taxon>Fungi</taxon>
        <taxon>Dikarya</taxon>
        <taxon>Ascomycota</taxon>
        <taxon>Pezizomycotina</taxon>
        <taxon>Dothideomycetes</taxon>
        <taxon>Pleosporomycetidae</taxon>
        <taxon>Pleosporales</taxon>
        <taxon>Pleosporineae</taxon>
        <taxon>Pleosporaceae</taxon>
        <taxon>Pyrenophora</taxon>
    </lineage>
</organism>
<evidence type="ECO:0000256" key="1">
    <source>
        <dbReference type="SAM" id="MobiDB-lite"/>
    </source>
</evidence>
<feature type="compositionally biased region" description="Polar residues" evidence="1">
    <location>
        <begin position="1"/>
        <end position="10"/>
    </location>
</feature>
<evidence type="ECO:0000313" key="4">
    <source>
        <dbReference type="Proteomes" id="UP000265663"/>
    </source>
</evidence>
<keyword evidence="2" id="KW-0472">Membrane</keyword>
<name>A0A3M7MBZ8_9PLEO</name>
<feature type="compositionally biased region" description="Gly residues" evidence="1">
    <location>
        <begin position="161"/>
        <end position="174"/>
    </location>
</feature>
<sequence>MDALNSTTSPKAVDDIAPPPRFNAPIPSTSSSPTTTLLHRDTNMNMNHTTISTSSAMGIGIVIGIIGNALVIAFVLFVHRRRTLHSTQRHRRQARLWKGFDQVTPNTARTSLMDNKMTTIYLTLLPTPVTPAFLPGSPLGKGVREKGKSRGEGKREEGIGDRGGNGGGGEIRRC</sequence>
<keyword evidence="4" id="KW-1185">Reference proteome</keyword>
<keyword evidence="2" id="KW-1133">Transmembrane helix</keyword>
<protein>
    <submittedName>
        <fullName evidence="3">Uncharacterized protein</fullName>
    </submittedName>
</protein>
<dbReference type="OrthoDB" id="3692270at2759"/>